<dbReference type="PRINTS" id="PR00953">
    <property type="entry name" value="TYPE3IMRPROT"/>
</dbReference>
<evidence type="ECO:0000256" key="7">
    <source>
        <dbReference type="ARBA" id="ARBA00023136"/>
    </source>
</evidence>
<dbReference type="GO" id="GO:0009425">
    <property type="term" value="C:bacterial-type flagellum basal body"/>
    <property type="evidence" value="ECO:0007669"/>
    <property type="project" value="UniProtKB-SubCell"/>
</dbReference>
<feature type="transmembrane region" description="Helical" evidence="10">
    <location>
        <begin position="40"/>
        <end position="59"/>
    </location>
</feature>
<accession>A0A1M6FZJ6</accession>
<comment type="subcellular location">
    <subcellularLocation>
        <location evidence="10">Cell membrane</location>
        <topology evidence="10">Multi-pass membrane protein</topology>
    </subcellularLocation>
    <subcellularLocation>
        <location evidence="10">Bacterial flagellum basal body</location>
    </subcellularLocation>
</comment>
<sequence length="262" mass="28763">MTIPLDGIFNLWNVFLLVLVRVSGMFFLSPIFGRRNIPNYFKAGFCLIMTIVIANSVRIPDLTPYTSLASYVFLIGKEFLVGVTMGFISYMFFAAIYVAGHMIDTQIGFGMVNVFDPLTNVQIPITADFYAILATLFMLVTDSHHLLIKAVADSYDVLPPGGAQFSGGVVRQLVEMFYQTLIIGFKIAAPITAAILIADVALGIIAKAMPQMNVFMLGMPLKIIIGFIVILITLAAFKGMVNVILEGTYRNIYDFLRNAGGT</sequence>
<keyword evidence="11" id="KW-0282">Flagellum</keyword>
<keyword evidence="8 10" id="KW-0975">Bacterial flagellum</keyword>
<dbReference type="AlphaFoldDB" id="A0A1M6FZJ6"/>
<evidence type="ECO:0000256" key="9">
    <source>
        <dbReference type="NCBIfam" id="TIGR01400"/>
    </source>
</evidence>
<comment type="function">
    <text evidence="1 10">Role in flagellar biosynthesis.</text>
</comment>
<evidence type="ECO:0000256" key="8">
    <source>
        <dbReference type="ARBA" id="ARBA00023143"/>
    </source>
</evidence>
<dbReference type="EMBL" id="FQZP01000020">
    <property type="protein sequence ID" value="SHJ03049.1"/>
    <property type="molecule type" value="Genomic_DNA"/>
</dbReference>
<evidence type="ECO:0000256" key="10">
    <source>
        <dbReference type="RuleBase" id="RU362071"/>
    </source>
</evidence>
<keyword evidence="7 10" id="KW-0472">Membrane</keyword>
<dbReference type="InterPro" id="IPR006303">
    <property type="entry name" value="FliR"/>
</dbReference>
<keyword evidence="12" id="KW-1185">Reference proteome</keyword>
<evidence type="ECO:0000256" key="2">
    <source>
        <dbReference type="ARBA" id="ARBA00009772"/>
    </source>
</evidence>
<proteinExistence type="inferred from homology"/>
<dbReference type="Pfam" id="PF01311">
    <property type="entry name" value="Bac_export_1"/>
    <property type="match status" value="1"/>
</dbReference>
<dbReference type="RefSeq" id="WP_243133221.1">
    <property type="nucleotide sequence ID" value="NZ_DAONMB010000008.1"/>
</dbReference>
<feature type="transmembrane region" description="Helical" evidence="10">
    <location>
        <begin position="176"/>
        <end position="202"/>
    </location>
</feature>
<reference evidence="11 12" key="1">
    <citation type="submission" date="2016-11" db="EMBL/GenBank/DDBJ databases">
        <authorList>
            <person name="Varghese N."/>
            <person name="Submissions S."/>
        </authorList>
    </citation>
    <scope>NUCLEOTIDE SEQUENCE [LARGE SCALE GENOMIC DNA]</scope>
    <source>
        <strain evidence="11 12">DSM 19027</strain>
    </source>
</reference>
<organism evidence="11 12">
    <name type="scientific">Thermoclostridium caenicola</name>
    <dbReference type="NCBI Taxonomy" id="659425"/>
    <lineage>
        <taxon>Bacteria</taxon>
        <taxon>Bacillati</taxon>
        <taxon>Bacillota</taxon>
        <taxon>Clostridia</taxon>
        <taxon>Eubacteriales</taxon>
        <taxon>Oscillospiraceae</taxon>
        <taxon>Thermoclostridium</taxon>
    </lineage>
</organism>
<evidence type="ECO:0000256" key="1">
    <source>
        <dbReference type="ARBA" id="ARBA00002578"/>
    </source>
</evidence>
<evidence type="ECO:0000313" key="11">
    <source>
        <dbReference type="EMBL" id="SHJ03049.1"/>
    </source>
</evidence>
<evidence type="ECO:0000256" key="3">
    <source>
        <dbReference type="ARBA" id="ARBA00021717"/>
    </source>
</evidence>
<dbReference type="GO" id="GO:0006605">
    <property type="term" value="P:protein targeting"/>
    <property type="evidence" value="ECO:0007669"/>
    <property type="project" value="UniProtKB-UniRule"/>
</dbReference>
<dbReference type="Proteomes" id="UP000324781">
    <property type="component" value="Unassembled WGS sequence"/>
</dbReference>
<keyword evidence="6 10" id="KW-1133">Transmembrane helix</keyword>
<keyword evidence="5 10" id="KW-0812">Transmembrane</keyword>
<evidence type="ECO:0000313" key="12">
    <source>
        <dbReference type="Proteomes" id="UP000324781"/>
    </source>
</evidence>
<dbReference type="PANTHER" id="PTHR30065">
    <property type="entry name" value="FLAGELLAR BIOSYNTHETIC PROTEIN FLIR"/>
    <property type="match status" value="1"/>
</dbReference>
<dbReference type="NCBIfam" id="TIGR01400">
    <property type="entry name" value="fliR"/>
    <property type="match status" value="1"/>
</dbReference>
<dbReference type="InterPro" id="IPR002010">
    <property type="entry name" value="T3SS_IM_R"/>
</dbReference>
<comment type="similarity">
    <text evidence="2 10">Belongs to the FliR/MopE/SpaR family.</text>
</comment>
<dbReference type="GO" id="GO:0044780">
    <property type="term" value="P:bacterial-type flagellum assembly"/>
    <property type="evidence" value="ECO:0007669"/>
    <property type="project" value="UniProtKB-UniRule"/>
</dbReference>
<dbReference type="GO" id="GO:0005886">
    <property type="term" value="C:plasma membrane"/>
    <property type="evidence" value="ECO:0007669"/>
    <property type="project" value="UniProtKB-SubCell"/>
</dbReference>
<keyword evidence="11" id="KW-0969">Cilium</keyword>
<protein>
    <recommendedName>
        <fullName evidence="3 9">Flagellar biosynthetic protein FliR</fullName>
    </recommendedName>
</protein>
<gene>
    <name evidence="11" type="ORF">SAMN05444373_102022</name>
</gene>
<name>A0A1M6FZJ6_9FIRM</name>
<feature type="transmembrane region" description="Helical" evidence="10">
    <location>
        <begin position="12"/>
        <end position="33"/>
    </location>
</feature>
<evidence type="ECO:0000256" key="5">
    <source>
        <dbReference type="ARBA" id="ARBA00022692"/>
    </source>
</evidence>
<feature type="transmembrane region" description="Helical" evidence="10">
    <location>
        <begin position="79"/>
        <end position="100"/>
    </location>
</feature>
<dbReference type="PANTHER" id="PTHR30065:SF1">
    <property type="entry name" value="SURFACE PRESENTATION OF ANTIGENS PROTEIN SPAR"/>
    <property type="match status" value="1"/>
</dbReference>
<keyword evidence="11" id="KW-0966">Cell projection</keyword>
<feature type="transmembrane region" description="Helical" evidence="10">
    <location>
        <begin position="214"/>
        <end position="237"/>
    </location>
</feature>
<evidence type="ECO:0000256" key="4">
    <source>
        <dbReference type="ARBA" id="ARBA00022475"/>
    </source>
</evidence>
<evidence type="ECO:0000256" key="6">
    <source>
        <dbReference type="ARBA" id="ARBA00022989"/>
    </source>
</evidence>
<keyword evidence="4 10" id="KW-1003">Cell membrane</keyword>